<accession>A0A8H9LJN2</accession>
<reference evidence="5 7" key="2">
    <citation type="submission" date="2020-02" db="EMBL/GenBank/DDBJ databases">
        <title>Whole genome shotgun sequence of Streptomyces gougerotii NBRC 13043.</title>
        <authorList>
            <person name="Ichikawa N."/>
            <person name="Komaki H."/>
            <person name="Tamura T."/>
        </authorList>
    </citation>
    <scope>NUCLEOTIDE SEQUENCE [LARGE SCALE GENOMIC DNA]</scope>
    <source>
        <strain evidence="5 7">NBRC 13043</strain>
    </source>
</reference>
<reference evidence="6" key="3">
    <citation type="submission" date="2020-09" db="EMBL/GenBank/DDBJ databases">
        <authorList>
            <person name="Sun Q."/>
            <person name="Ohkuma M."/>
        </authorList>
    </citation>
    <scope>NUCLEOTIDE SEQUENCE</scope>
    <source>
        <strain evidence="6">JCM 4136</strain>
    </source>
</reference>
<feature type="compositionally biased region" description="Gly residues" evidence="3">
    <location>
        <begin position="55"/>
        <end position="68"/>
    </location>
</feature>
<feature type="domain" description="NACHT" evidence="4">
    <location>
        <begin position="365"/>
        <end position="692"/>
    </location>
</feature>
<dbReference type="PROSITE" id="PS50837">
    <property type="entry name" value="NACHT"/>
    <property type="match status" value="1"/>
</dbReference>
<feature type="region of interest" description="Disordered" evidence="3">
    <location>
        <begin position="336"/>
        <end position="356"/>
    </location>
</feature>
<keyword evidence="7" id="KW-1185">Reference proteome</keyword>
<dbReference type="Pfam" id="PF05729">
    <property type="entry name" value="NACHT"/>
    <property type="match status" value="1"/>
</dbReference>
<dbReference type="EMBL" id="BMSC01000001">
    <property type="protein sequence ID" value="GGU53297.1"/>
    <property type="molecule type" value="Genomic_DNA"/>
</dbReference>
<keyword evidence="1" id="KW-0547">Nucleotide-binding</keyword>
<dbReference type="InterPro" id="IPR027417">
    <property type="entry name" value="P-loop_NTPase"/>
</dbReference>
<dbReference type="PANTHER" id="PTHR46844:SF1">
    <property type="entry name" value="SLR5058 PROTEIN"/>
    <property type="match status" value="1"/>
</dbReference>
<evidence type="ECO:0000256" key="2">
    <source>
        <dbReference type="ARBA" id="ARBA00022840"/>
    </source>
</evidence>
<dbReference type="Gene3D" id="3.80.10.10">
    <property type="entry name" value="Ribonuclease Inhibitor"/>
    <property type="match status" value="1"/>
</dbReference>
<dbReference type="SUPFAM" id="SSF52540">
    <property type="entry name" value="P-loop containing nucleoside triphosphate hydrolases"/>
    <property type="match status" value="1"/>
</dbReference>
<feature type="compositionally biased region" description="Basic and acidic residues" evidence="3">
    <location>
        <begin position="37"/>
        <end position="48"/>
    </location>
</feature>
<dbReference type="GO" id="GO:0005524">
    <property type="term" value="F:ATP binding"/>
    <property type="evidence" value="ECO:0007669"/>
    <property type="project" value="UniProtKB-KW"/>
</dbReference>
<reference evidence="6" key="1">
    <citation type="journal article" date="2014" name="Int. J. Syst. Evol. Microbiol.">
        <title>Complete genome sequence of Corynebacterium casei LMG S-19264T (=DSM 44701T), isolated from a smear-ripened cheese.</title>
        <authorList>
            <consortium name="US DOE Joint Genome Institute (JGI-PGF)"/>
            <person name="Walter F."/>
            <person name="Albersmeier A."/>
            <person name="Kalinowski J."/>
            <person name="Ruckert C."/>
        </authorList>
    </citation>
    <scope>NUCLEOTIDE SEQUENCE</scope>
    <source>
        <strain evidence="6">JCM 4136</strain>
    </source>
</reference>
<sequence>MSARPPGYTPERCEDASPETARGCADGLSRTTRSRVVHGDMSTDHDPSPEVGRGQLPGGLTHGTGGHRTGPERNARALTAVLRDDDGRRAGGLPYALTGGGNVDAGTVALRVGSAAITPLVRKLFRKEQPGAGLVAEPVRIGSLVSFRGEKRALTVDDLEKLVWRLLERAVAAAGPHDTPAPGEHEAVVRSLALSLYRLGDLEMDDVQAVALGPEKLAATLSARPHDLLSEDADQLHDQLLQVACLHIIDFFTRRSTFVARTLVEEARQTRRLVEAIDSLTQRLPTRYTEDAGFEERYRRHLVQRHGRLTVFGIEVDDDWPLDDAYLSLEAVDGKTQRTDTEASADHGRPADRPERAEQALAGRERVLLRGVAGAGKTTLVQWLAVTTAERRPSRDLAHLFGRVPFVLPLRSLTRAGRELPTPSDFLTAVGCPHTAPSGWAERVLTAGRALLLVDGIDEVPESQRDGTRRWLRDLLREFPGNVWLVTARPSAVRENWLGADEFHELSLTPMNGEDVTTFINRWHAAAGNAQEEADRLIATVRSRQDLSRLATNPLMCALICALHRTSRGFLPRGREELYEAGLRMLLERRDLQRSIDDGVQMDYRSQVLLLERLAYWLIRNGHSQMDREDAIALIDQTLPAMNRAVVTASSAEEVYRRLLTRSGLLREPAEGVVDFVHRTFQDYLAARAVIEHRDFSLLVRNAHLDQWEDVVRMAVAHGRPHERGRLLTQLLRRGDKVGRHRVRLHLLAAACLEHATELDPEVRQEVELRAAALLPPRTYSEAKALAEVGHVTLELLPGPEGLTEHEAAAVVCAAALVGTDTALPKLAEYRDHPSPNVRNVILSEWGEFDHARYQKAILSGLSLEGRPHLLVRTHTELAAFSHFPPHPYVALFGPFTGPEITRALCDKNIEELSLSCERLTHLDFLQAYRHLGRLSLIDGPMVADLSPVVELPLRELLLRQLPRMSDYHCLNALTGLRKLFVGDGMTCRDLDALPTTAPLEDLGVPSTVTDLTPLREFWPALTTLRLNDPDEAPLPPPPSGLRTLADMPSLSTLAFSARLVGAFATAGAAFPRIESLRLVDVEDGHDLAEVVAAFPGLRELALAAGERPATVDAAPLHGIGTLRSVEALGTVRLVNTARVSQASVRQPPESRY</sequence>
<dbReference type="Proteomes" id="UP000480804">
    <property type="component" value="Unassembled WGS sequence"/>
</dbReference>
<evidence type="ECO:0000313" key="8">
    <source>
        <dbReference type="Proteomes" id="UP000660975"/>
    </source>
</evidence>
<name>A0A8H9LJN2_9ACTN</name>
<feature type="region of interest" description="Disordered" evidence="3">
    <location>
        <begin position="1"/>
        <end position="73"/>
    </location>
</feature>
<dbReference type="Gene3D" id="3.40.50.300">
    <property type="entry name" value="P-loop containing nucleotide triphosphate hydrolases"/>
    <property type="match status" value="1"/>
</dbReference>
<organism evidence="6 8">
    <name type="scientific">Streptomyces gougerotii</name>
    <dbReference type="NCBI Taxonomy" id="53448"/>
    <lineage>
        <taxon>Bacteria</taxon>
        <taxon>Bacillati</taxon>
        <taxon>Actinomycetota</taxon>
        <taxon>Actinomycetes</taxon>
        <taxon>Kitasatosporales</taxon>
        <taxon>Streptomycetaceae</taxon>
        <taxon>Streptomyces</taxon>
        <taxon>Streptomyces diastaticus group</taxon>
    </lineage>
</organism>
<evidence type="ECO:0000313" key="6">
    <source>
        <dbReference type="EMBL" id="GGU53297.1"/>
    </source>
</evidence>
<dbReference type="InterPro" id="IPR054547">
    <property type="entry name" value="NNH1"/>
</dbReference>
<evidence type="ECO:0000313" key="7">
    <source>
        <dbReference type="Proteomes" id="UP000480804"/>
    </source>
</evidence>
<evidence type="ECO:0000259" key="4">
    <source>
        <dbReference type="PROSITE" id="PS50837"/>
    </source>
</evidence>
<protein>
    <recommendedName>
        <fullName evidence="4">NACHT domain-containing protein</fullName>
    </recommendedName>
</protein>
<evidence type="ECO:0000256" key="3">
    <source>
        <dbReference type="SAM" id="MobiDB-lite"/>
    </source>
</evidence>
<dbReference type="Proteomes" id="UP000660975">
    <property type="component" value="Unassembled WGS sequence"/>
</dbReference>
<dbReference type="AlphaFoldDB" id="A0A8H9LJN2"/>
<dbReference type="Pfam" id="PF22733">
    <property type="entry name" value="NNH1"/>
    <property type="match status" value="1"/>
</dbReference>
<comment type="caution">
    <text evidence="6">The sequence shown here is derived from an EMBL/GenBank/DDBJ whole genome shotgun (WGS) entry which is preliminary data.</text>
</comment>
<dbReference type="EMBL" id="BLLO01000020">
    <property type="protein sequence ID" value="GFH79471.1"/>
    <property type="molecule type" value="Genomic_DNA"/>
</dbReference>
<dbReference type="InterPro" id="IPR032675">
    <property type="entry name" value="LRR_dom_sf"/>
</dbReference>
<evidence type="ECO:0000256" key="1">
    <source>
        <dbReference type="ARBA" id="ARBA00022741"/>
    </source>
</evidence>
<dbReference type="PANTHER" id="PTHR46844">
    <property type="entry name" value="SLR5058 PROTEIN"/>
    <property type="match status" value="1"/>
</dbReference>
<dbReference type="InterPro" id="IPR007111">
    <property type="entry name" value="NACHT_NTPase"/>
</dbReference>
<evidence type="ECO:0000313" key="5">
    <source>
        <dbReference type="EMBL" id="GFH79471.1"/>
    </source>
</evidence>
<gene>
    <name evidence="6" type="ORF">GCM10010227_02780</name>
    <name evidence="5" type="ORF">Sgou_41410</name>
</gene>
<keyword evidence="2" id="KW-0067">ATP-binding</keyword>
<proteinExistence type="predicted"/>